<dbReference type="InterPro" id="IPR024478">
    <property type="entry name" value="HlyB_4HB_MCP"/>
</dbReference>
<dbReference type="InterPro" id="IPR051310">
    <property type="entry name" value="MCP_chemotaxis"/>
</dbReference>
<gene>
    <name evidence="4" type="ORF">A4W93_24700</name>
</gene>
<evidence type="ECO:0000313" key="5">
    <source>
        <dbReference type="Proteomes" id="UP000193427"/>
    </source>
</evidence>
<evidence type="ECO:0000256" key="1">
    <source>
        <dbReference type="ARBA" id="ARBA00004370"/>
    </source>
</evidence>
<dbReference type="InterPro" id="IPR003660">
    <property type="entry name" value="HAMP_dom"/>
</dbReference>
<dbReference type="CDD" id="cd19411">
    <property type="entry name" value="MCP2201-like_sensor"/>
    <property type="match status" value="1"/>
</dbReference>
<organism evidence="4 5">
    <name type="scientific">Piscinibacter gummiphilus</name>
    <dbReference type="NCBI Taxonomy" id="946333"/>
    <lineage>
        <taxon>Bacteria</taxon>
        <taxon>Pseudomonadati</taxon>
        <taxon>Pseudomonadota</taxon>
        <taxon>Betaproteobacteria</taxon>
        <taxon>Burkholderiales</taxon>
        <taxon>Sphaerotilaceae</taxon>
        <taxon>Piscinibacter</taxon>
    </lineage>
</organism>
<accession>A0A1W6LF06</accession>
<dbReference type="GO" id="GO:0005886">
    <property type="term" value="C:plasma membrane"/>
    <property type="evidence" value="ECO:0007669"/>
    <property type="project" value="TreeGrafter"/>
</dbReference>
<sequence>MSVTDWRVKTKLLTGFVVMAAVVLVVSGLALQSLGRSNDRFTGYLDGVGNRERLATDLRAAANARAVAARNLVLVTTPEDQALEKAAVTAAHERVGKQFAALKAAIETSKDSTPRDREILAEIEGIEARYGPVALAIVGLALDGKRDEAVAKMNVECRPLLAALLKTTSEFIEYDKTQATAQVDQAEAAFRADRWTMIIACVLAAGGAMALGWYLSQCITVPLTRAVRLAESVAAGDLRTDIVVDRKDETGQLLAALRQMNGSLSAMVGSVRQTADGIANASSEIATGNADLSNRTEQQAAALQQTAASMQQMTETVQQNAESSRQASQLASSAAEVAGRGGEVVARVVATMGDISESSKKIADITGVIDGIAFQTNILALNAAVEAARAGEQGRGFAVVAAEVRSLAQRSATAAREIKALIGASVDRVDAGSTLVGEAGRTMDDIVTRVRQVTDLVAEINASTLEQSTGILQVNQSVASIDQGTQQNAALVEESAAAAESMKQQAVALMGVISNFKTRAG</sequence>
<dbReference type="PRINTS" id="PR00260">
    <property type="entry name" value="CHEMTRNSDUCR"/>
</dbReference>
<dbReference type="GO" id="GO:0007165">
    <property type="term" value="P:signal transduction"/>
    <property type="evidence" value="ECO:0007669"/>
    <property type="project" value="InterPro"/>
</dbReference>
<dbReference type="Pfam" id="PF12729">
    <property type="entry name" value="4HB_MCP_1"/>
    <property type="match status" value="1"/>
</dbReference>
<dbReference type="KEGG" id="rgu:A4W93_24700"/>
<name>A0A1W6LF06_9BURK</name>
<evidence type="ECO:0000313" key="4">
    <source>
        <dbReference type="EMBL" id="ARN22852.1"/>
    </source>
</evidence>
<dbReference type="GO" id="GO:0004888">
    <property type="term" value="F:transmembrane signaling receptor activity"/>
    <property type="evidence" value="ECO:0007669"/>
    <property type="project" value="InterPro"/>
</dbReference>
<keyword evidence="2" id="KW-0488">Methylation</keyword>
<dbReference type="PROSITE" id="PS50885">
    <property type="entry name" value="HAMP"/>
    <property type="match status" value="1"/>
</dbReference>
<dbReference type="RefSeq" id="WP_085753161.1">
    <property type="nucleotide sequence ID" value="NZ_BSPR01000015.1"/>
</dbReference>
<dbReference type="SUPFAM" id="SSF58104">
    <property type="entry name" value="Methyl-accepting chemotaxis protein (MCP) signaling domain"/>
    <property type="match status" value="1"/>
</dbReference>
<dbReference type="InterPro" id="IPR004090">
    <property type="entry name" value="Chemotax_Me-accpt_rcpt"/>
</dbReference>
<dbReference type="STRING" id="946333.A4W93_24700"/>
<reference evidence="4 5" key="1">
    <citation type="submission" date="2016-04" db="EMBL/GenBank/DDBJ databases">
        <title>Complete genome sequence of natural rubber-degrading, novel Gram-negative bacterium, Rhizobacter gummiphilus strain NS21.</title>
        <authorList>
            <person name="Tabata M."/>
            <person name="Kasai D."/>
            <person name="Fukuda M."/>
        </authorList>
    </citation>
    <scope>NUCLEOTIDE SEQUENCE [LARGE SCALE GENOMIC DNA]</scope>
    <source>
        <strain evidence="4 5">NS21</strain>
    </source>
</reference>
<dbReference type="FunFam" id="1.10.287.950:FF:000001">
    <property type="entry name" value="Methyl-accepting chemotaxis sensory transducer"/>
    <property type="match status" value="1"/>
</dbReference>
<dbReference type="InterPro" id="IPR047347">
    <property type="entry name" value="YvaQ-like_sensor"/>
</dbReference>
<dbReference type="PANTHER" id="PTHR43531:SF14">
    <property type="entry name" value="METHYL-ACCEPTING CHEMOTAXIS PROTEIN I-RELATED"/>
    <property type="match status" value="1"/>
</dbReference>
<dbReference type="EMBL" id="CP015118">
    <property type="protein sequence ID" value="ARN22852.1"/>
    <property type="molecule type" value="Genomic_DNA"/>
</dbReference>
<evidence type="ECO:0000256" key="3">
    <source>
        <dbReference type="ARBA" id="ARBA00029447"/>
    </source>
</evidence>
<dbReference type="CDD" id="cd11386">
    <property type="entry name" value="MCP_signal"/>
    <property type="match status" value="1"/>
</dbReference>
<dbReference type="Pfam" id="PF00015">
    <property type="entry name" value="MCPsignal"/>
    <property type="match status" value="1"/>
</dbReference>
<dbReference type="Proteomes" id="UP000193427">
    <property type="component" value="Chromosome"/>
</dbReference>
<dbReference type="SMART" id="SM00304">
    <property type="entry name" value="HAMP"/>
    <property type="match status" value="1"/>
</dbReference>
<dbReference type="GO" id="GO:0006935">
    <property type="term" value="P:chemotaxis"/>
    <property type="evidence" value="ECO:0007669"/>
    <property type="project" value="InterPro"/>
</dbReference>
<keyword evidence="5" id="KW-1185">Reference proteome</keyword>
<evidence type="ECO:0000256" key="2">
    <source>
        <dbReference type="ARBA" id="ARBA00022481"/>
    </source>
</evidence>
<dbReference type="SMART" id="SM00283">
    <property type="entry name" value="MA"/>
    <property type="match status" value="1"/>
</dbReference>
<dbReference type="Pfam" id="PF00672">
    <property type="entry name" value="HAMP"/>
    <property type="match status" value="1"/>
</dbReference>
<dbReference type="PROSITE" id="PS50111">
    <property type="entry name" value="CHEMOTAXIS_TRANSDUC_2"/>
    <property type="match status" value="1"/>
</dbReference>
<protein>
    <submittedName>
        <fullName evidence="4">Chemotaxis protein</fullName>
    </submittedName>
</protein>
<dbReference type="OrthoDB" id="5441488at2"/>
<dbReference type="PANTHER" id="PTHR43531">
    <property type="entry name" value="PROTEIN ICFG"/>
    <property type="match status" value="1"/>
</dbReference>
<dbReference type="CDD" id="cd06225">
    <property type="entry name" value="HAMP"/>
    <property type="match status" value="1"/>
</dbReference>
<dbReference type="InterPro" id="IPR004089">
    <property type="entry name" value="MCPsignal_dom"/>
</dbReference>
<comment type="subcellular location">
    <subcellularLocation>
        <location evidence="1">Membrane</location>
    </subcellularLocation>
</comment>
<comment type="similarity">
    <text evidence="3">Belongs to the methyl-accepting chemotaxis (MCP) protein family.</text>
</comment>
<dbReference type="Gene3D" id="1.10.287.950">
    <property type="entry name" value="Methyl-accepting chemotaxis protein"/>
    <property type="match status" value="1"/>
</dbReference>
<proteinExistence type="inferred from homology"/>
<dbReference type="AlphaFoldDB" id="A0A1W6LF06"/>